<dbReference type="SUPFAM" id="SSF51905">
    <property type="entry name" value="FAD/NAD(P)-binding domain"/>
    <property type="match status" value="1"/>
</dbReference>
<dbReference type="InterPro" id="IPR036188">
    <property type="entry name" value="FAD/NAD-bd_sf"/>
</dbReference>
<evidence type="ECO:0000256" key="1">
    <source>
        <dbReference type="ARBA" id="ARBA00022714"/>
    </source>
</evidence>
<keyword evidence="3" id="KW-0408">Iron</keyword>
<dbReference type="Proteomes" id="UP000256970">
    <property type="component" value="Unassembled WGS sequence"/>
</dbReference>
<dbReference type="Pfam" id="PF01266">
    <property type="entry name" value="DAO"/>
    <property type="match status" value="1"/>
</dbReference>
<organism evidence="9 10">
    <name type="scientific">Tetradesmus obliquus</name>
    <name type="common">Green alga</name>
    <name type="synonym">Acutodesmus obliquus</name>
    <dbReference type="NCBI Taxonomy" id="3088"/>
    <lineage>
        <taxon>Eukaryota</taxon>
        <taxon>Viridiplantae</taxon>
        <taxon>Chlorophyta</taxon>
        <taxon>core chlorophytes</taxon>
        <taxon>Chlorophyceae</taxon>
        <taxon>CS clade</taxon>
        <taxon>Sphaeropleales</taxon>
        <taxon>Scenedesmaceae</taxon>
        <taxon>Tetradesmus</taxon>
    </lineage>
</organism>
<dbReference type="InterPro" id="IPR006076">
    <property type="entry name" value="FAD-dep_OxRdtase"/>
</dbReference>
<keyword evidence="10" id="KW-1185">Reference proteome</keyword>
<keyword evidence="5" id="KW-1015">Disulfide bond</keyword>
<evidence type="ECO:0000256" key="7">
    <source>
        <dbReference type="SAM" id="Phobius"/>
    </source>
</evidence>
<dbReference type="PANTHER" id="PTHR13847:SF281">
    <property type="entry name" value="FAD DEPENDENT OXIDOREDUCTASE DOMAIN-CONTAINING PROTEIN"/>
    <property type="match status" value="1"/>
</dbReference>
<dbReference type="InterPro" id="IPR036922">
    <property type="entry name" value="Rieske_2Fe-2S_sf"/>
</dbReference>
<feature type="domain" description="Rieske" evidence="8">
    <location>
        <begin position="662"/>
        <end position="748"/>
    </location>
</feature>
<dbReference type="InterPro" id="IPR005805">
    <property type="entry name" value="Rieske_Fe-S_prot_C"/>
</dbReference>
<evidence type="ECO:0000256" key="5">
    <source>
        <dbReference type="ARBA" id="ARBA00023157"/>
    </source>
</evidence>
<evidence type="ECO:0000259" key="8">
    <source>
        <dbReference type="PROSITE" id="PS51296"/>
    </source>
</evidence>
<dbReference type="Gene3D" id="3.30.9.10">
    <property type="entry name" value="D-Amino Acid Oxidase, subunit A, domain 2"/>
    <property type="match status" value="1"/>
</dbReference>
<feature type="region of interest" description="Disordered" evidence="6">
    <location>
        <begin position="1"/>
        <end position="20"/>
    </location>
</feature>
<name>A0A383W1R1_TETOB</name>
<protein>
    <recommendedName>
        <fullName evidence="8">Rieske domain-containing protein</fullName>
    </recommendedName>
</protein>
<proteinExistence type="predicted"/>
<dbReference type="PANTHER" id="PTHR13847">
    <property type="entry name" value="SARCOSINE DEHYDROGENASE-RELATED"/>
    <property type="match status" value="1"/>
</dbReference>
<keyword evidence="1" id="KW-0001">2Fe-2S</keyword>
<feature type="region of interest" description="Disordered" evidence="6">
    <location>
        <begin position="33"/>
        <end position="66"/>
    </location>
</feature>
<dbReference type="Gene3D" id="2.102.10.10">
    <property type="entry name" value="Rieske [2Fe-2S] iron-sulphur domain"/>
    <property type="match status" value="1"/>
</dbReference>
<dbReference type="GO" id="GO:0016020">
    <property type="term" value="C:membrane"/>
    <property type="evidence" value="ECO:0007669"/>
    <property type="project" value="InterPro"/>
</dbReference>
<evidence type="ECO:0000313" key="9">
    <source>
        <dbReference type="EMBL" id="SZX71431.1"/>
    </source>
</evidence>
<dbReference type="AlphaFoldDB" id="A0A383W1R1"/>
<evidence type="ECO:0000256" key="4">
    <source>
        <dbReference type="ARBA" id="ARBA00023014"/>
    </source>
</evidence>
<keyword evidence="7" id="KW-0812">Transmembrane</keyword>
<evidence type="ECO:0000313" key="10">
    <source>
        <dbReference type="Proteomes" id="UP000256970"/>
    </source>
</evidence>
<gene>
    <name evidence="9" type="ORF">BQ4739_LOCUS11579</name>
</gene>
<evidence type="ECO:0000256" key="6">
    <source>
        <dbReference type="SAM" id="MobiDB-lite"/>
    </source>
</evidence>
<keyword evidence="2" id="KW-0479">Metal-binding</keyword>
<dbReference type="STRING" id="3088.A0A383W1R1"/>
<reference evidence="9 10" key="1">
    <citation type="submission" date="2016-10" db="EMBL/GenBank/DDBJ databases">
        <authorList>
            <person name="Cai Z."/>
        </authorList>
    </citation>
    <scope>NUCLEOTIDE SEQUENCE [LARGE SCALE GENOMIC DNA]</scope>
</reference>
<dbReference type="GO" id="GO:0046872">
    <property type="term" value="F:metal ion binding"/>
    <property type="evidence" value="ECO:0007669"/>
    <property type="project" value="UniProtKB-KW"/>
</dbReference>
<keyword evidence="7" id="KW-0472">Membrane</keyword>
<keyword evidence="4" id="KW-0411">Iron-sulfur</keyword>
<keyword evidence="7" id="KW-1133">Transmembrane helix</keyword>
<dbReference type="PRINTS" id="PR00162">
    <property type="entry name" value="RIESKE"/>
</dbReference>
<dbReference type="PROSITE" id="PS51296">
    <property type="entry name" value="RIESKE"/>
    <property type="match status" value="1"/>
</dbReference>
<dbReference type="EMBL" id="FNXT01001050">
    <property type="protein sequence ID" value="SZX71431.1"/>
    <property type="molecule type" value="Genomic_DNA"/>
</dbReference>
<dbReference type="GO" id="GO:0005737">
    <property type="term" value="C:cytoplasm"/>
    <property type="evidence" value="ECO:0007669"/>
    <property type="project" value="TreeGrafter"/>
</dbReference>
<dbReference type="SUPFAM" id="SSF50022">
    <property type="entry name" value="ISP domain"/>
    <property type="match status" value="1"/>
</dbReference>
<evidence type="ECO:0000256" key="2">
    <source>
        <dbReference type="ARBA" id="ARBA00022723"/>
    </source>
</evidence>
<dbReference type="Pfam" id="PF00355">
    <property type="entry name" value="Rieske"/>
    <property type="match status" value="1"/>
</dbReference>
<evidence type="ECO:0000256" key="3">
    <source>
        <dbReference type="ARBA" id="ARBA00023004"/>
    </source>
</evidence>
<feature type="transmembrane region" description="Helical" evidence="7">
    <location>
        <begin position="445"/>
        <end position="474"/>
    </location>
</feature>
<dbReference type="GO" id="GO:0051537">
    <property type="term" value="F:2 iron, 2 sulfur cluster binding"/>
    <property type="evidence" value="ECO:0007669"/>
    <property type="project" value="UniProtKB-KW"/>
</dbReference>
<accession>A0A383W1R1</accession>
<feature type="compositionally biased region" description="Polar residues" evidence="6">
    <location>
        <begin position="1"/>
        <end position="10"/>
    </location>
</feature>
<sequence length="748" mass="79200">MADISSTSRQSELREPLKPAAAFAEGAAAYPAGAPAGPADVAHEDDGPMRFRGNGGESTTRPRRGAAVPGLAANCWGQDELKQRYPQLTEDVDADVCIVGGGISGLTTAYLLAKAGKRVVLLESRLIGSGQTGRSLGDMTPWHTGLFSSLERWTNREQRQQVAVSNAEAINFVESVVESEGISCGFTRCPNFLLAASAVVVAVSNAEAINFVESVVESEGISCGFTRCPNFLLAAPAVAVPGDSRDPRSVSSRSGDASVREGERVLMQEYEASKVAGLDVNMVELDRKAAGGGRALQLPDGAVMNPLLYVQGLAAAITGKYGGRIYETTRMRKADPSARTLTTMEGHTVTTRQGYVLATASPVTSSILDSALHVLALHGKQHVRRRYVVALKILKNSGYQLGVYYGISLSPSAAAAAAAAAAAVAAGMYVVALKILKNSGYQPGVYYSISLSPSAAAAAAAAAAAVAAGVYVVALKVPKNSGYQPGVYYDAGEPQHTALITPGKASTKMRAGYHDLLLVSGEAHDQGKRPSQYGQPLQQLESWARTRWPAAGERLYAWSYNYFQTAEDLGLYGSDPTITTTKDVYVATGDCGRIMTGGTLGGNIIASQILGWPAAQLYKDLYNPSRKLRGGIPGLPAWSPRYFKNTIQSALDMLLPLPHYVRAAGDIENLARGEGAIINSGLRKVAVYKDDAGEVTRMSGLCPHLGCLLQWNPEDKEWNCPCHGSCFDKQGANICGPATIDMTQLKSK</sequence>
<feature type="transmembrane region" description="Helical" evidence="7">
    <location>
        <begin position="413"/>
        <end position="433"/>
    </location>
</feature>
<dbReference type="Gene3D" id="3.50.50.60">
    <property type="entry name" value="FAD/NAD(P)-binding domain"/>
    <property type="match status" value="1"/>
</dbReference>
<dbReference type="InterPro" id="IPR017941">
    <property type="entry name" value="Rieske_2Fe-2S"/>
</dbReference>